<comment type="caution">
    <text evidence="2">The sequence shown here is derived from an EMBL/GenBank/DDBJ whole genome shotgun (WGS) entry which is preliminary data.</text>
</comment>
<reference evidence="3" key="1">
    <citation type="submission" date="2017-09" db="EMBL/GenBank/DDBJ databases">
        <title>Depth-based differentiation of microbial function through sediment-hosted aquifers and enrichment of novel symbionts in the deep terrestrial subsurface.</title>
        <authorList>
            <person name="Probst A.J."/>
            <person name="Ladd B."/>
            <person name="Jarett J.K."/>
            <person name="Geller-Mcgrath D.E."/>
            <person name="Sieber C.M.K."/>
            <person name="Emerson J.B."/>
            <person name="Anantharaman K."/>
            <person name="Thomas B.C."/>
            <person name="Malmstrom R."/>
            <person name="Stieglmeier M."/>
            <person name="Klingl A."/>
            <person name="Woyke T."/>
            <person name="Ryan C.M."/>
            <person name="Banfield J.F."/>
        </authorList>
    </citation>
    <scope>NUCLEOTIDE SEQUENCE [LARGE SCALE GENOMIC DNA]</scope>
</reference>
<proteinExistence type="predicted"/>
<name>A0A2H0UDN5_9BACT</name>
<protein>
    <recommendedName>
        <fullName evidence="4">Outer membrane protein beta-barrel domain-containing protein</fullName>
    </recommendedName>
</protein>
<feature type="signal peptide" evidence="1">
    <location>
        <begin position="1"/>
        <end position="21"/>
    </location>
</feature>
<dbReference type="EMBL" id="PFBI01000006">
    <property type="protein sequence ID" value="PIR84519.1"/>
    <property type="molecule type" value="Genomic_DNA"/>
</dbReference>
<feature type="chain" id="PRO_5013823128" description="Outer membrane protein beta-barrel domain-containing protein" evidence="1">
    <location>
        <begin position="22"/>
        <end position="98"/>
    </location>
</feature>
<evidence type="ECO:0000313" key="2">
    <source>
        <dbReference type="EMBL" id="PIR84519.1"/>
    </source>
</evidence>
<dbReference type="AlphaFoldDB" id="A0A2H0UDN5"/>
<keyword evidence="1" id="KW-0732">Signal</keyword>
<organism evidence="2 3">
    <name type="scientific">Candidatus Kaiserbacteria bacterium CG10_big_fil_rev_8_21_14_0_10_47_16</name>
    <dbReference type="NCBI Taxonomy" id="1974608"/>
    <lineage>
        <taxon>Bacteria</taxon>
        <taxon>Candidatus Kaiseribacteriota</taxon>
    </lineage>
</organism>
<dbReference type="Proteomes" id="UP000229344">
    <property type="component" value="Unassembled WGS sequence"/>
</dbReference>
<evidence type="ECO:0000256" key="1">
    <source>
        <dbReference type="SAM" id="SignalP"/>
    </source>
</evidence>
<evidence type="ECO:0000313" key="3">
    <source>
        <dbReference type="Proteomes" id="UP000229344"/>
    </source>
</evidence>
<accession>A0A2H0UDN5</accession>
<gene>
    <name evidence="2" type="ORF">COU16_03000</name>
</gene>
<sequence>MMKLVMLVTVVSALFALTAHAQASTWLPQEKQAASMQRLNQEENLDLGFRTLPLKGWSTVEVRTTLGPRRFVRDPIQSPLEGLYDKLGTFSLSIDFPL</sequence>
<evidence type="ECO:0008006" key="4">
    <source>
        <dbReference type="Google" id="ProtNLM"/>
    </source>
</evidence>